<dbReference type="InterPro" id="IPR043242">
    <property type="entry name" value="PRRT3"/>
</dbReference>
<reference evidence="3 4" key="1">
    <citation type="journal article" date="2020" name="Nature">
        <title>Six reference-quality genomes reveal evolution of bat adaptations.</title>
        <authorList>
            <person name="Jebb D."/>
            <person name="Huang Z."/>
            <person name="Pippel M."/>
            <person name="Hughes G.M."/>
            <person name="Lavrichenko K."/>
            <person name="Devanna P."/>
            <person name="Winkler S."/>
            <person name="Jermiin L.S."/>
            <person name="Skirmuntt E.C."/>
            <person name="Katzourakis A."/>
            <person name="Burkitt-Gray L."/>
            <person name="Ray D.A."/>
            <person name="Sullivan K.A.M."/>
            <person name="Roscito J.G."/>
            <person name="Kirilenko B.M."/>
            <person name="Davalos L.M."/>
            <person name="Corthals A.P."/>
            <person name="Power M.L."/>
            <person name="Jones G."/>
            <person name="Ransome R.D."/>
            <person name="Dechmann D.K.N."/>
            <person name="Locatelli A.G."/>
            <person name="Puechmaille S.J."/>
            <person name="Fedrigo O."/>
            <person name="Jarvis E.D."/>
            <person name="Hiller M."/>
            <person name="Vernes S.C."/>
            <person name="Myers E.W."/>
            <person name="Teeling E.C."/>
        </authorList>
    </citation>
    <scope>NUCLEOTIDE SEQUENCE [LARGE SCALE GENOMIC DNA]</scope>
    <source>
        <strain evidence="3">MRhiFer1</strain>
        <tissue evidence="3">Lung</tissue>
    </source>
</reference>
<evidence type="ECO:0000313" key="4">
    <source>
        <dbReference type="Proteomes" id="UP000585614"/>
    </source>
</evidence>
<comment type="caution">
    <text evidence="3">The sequence shown here is derived from an EMBL/GenBank/DDBJ whole genome shotgun (WGS) entry which is preliminary data.</text>
</comment>
<evidence type="ECO:0000256" key="1">
    <source>
        <dbReference type="SAM" id="MobiDB-lite"/>
    </source>
</evidence>
<dbReference type="PANTHER" id="PTHR47400">
    <property type="entry name" value="PROLINE-RICH TRANSMEMBRANE PROTEIN 3"/>
    <property type="match status" value="1"/>
</dbReference>
<dbReference type="Proteomes" id="UP000585614">
    <property type="component" value="Unassembled WGS sequence"/>
</dbReference>
<keyword evidence="3" id="KW-0812">Transmembrane</keyword>
<organism evidence="3 4">
    <name type="scientific">Rhinolophus ferrumequinum</name>
    <name type="common">Greater horseshoe bat</name>
    <dbReference type="NCBI Taxonomy" id="59479"/>
    <lineage>
        <taxon>Eukaryota</taxon>
        <taxon>Metazoa</taxon>
        <taxon>Chordata</taxon>
        <taxon>Craniata</taxon>
        <taxon>Vertebrata</taxon>
        <taxon>Euteleostomi</taxon>
        <taxon>Mammalia</taxon>
        <taxon>Eutheria</taxon>
        <taxon>Laurasiatheria</taxon>
        <taxon>Chiroptera</taxon>
        <taxon>Yinpterochiroptera</taxon>
        <taxon>Rhinolophoidea</taxon>
        <taxon>Rhinolophidae</taxon>
        <taxon>Rhinolophinae</taxon>
        <taxon>Rhinolophus</taxon>
    </lineage>
</organism>
<dbReference type="EMBL" id="JACAGC010000016">
    <property type="protein sequence ID" value="KAF6313342.1"/>
    <property type="molecule type" value="Genomic_DNA"/>
</dbReference>
<feature type="signal peptide" evidence="2">
    <location>
        <begin position="1"/>
        <end position="28"/>
    </location>
</feature>
<keyword evidence="3" id="KW-0472">Membrane</keyword>
<proteinExistence type="predicted"/>
<protein>
    <submittedName>
        <fullName evidence="3">Proline rich transmembrane protein 3</fullName>
    </submittedName>
</protein>
<dbReference type="AlphaFoldDB" id="A0A7J7UKK9"/>
<feature type="region of interest" description="Disordered" evidence="1">
    <location>
        <begin position="86"/>
        <end position="106"/>
    </location>
</feature>
<evidence type="ECO:0000313" key="3">
    <source>
        <dbReference type="EMBL" id="KAF6313342.1"/>
    </source>
</evidence>
<accession>A0A7J7UKK9</accession>
<feature type="region of interest" description="Disordered" evidence="1">
    <location>
        <begin position="159"/>
        <end position="215"/>
    </location>
</feature>
<evidence type="ECO:0000256" key="2">
    <source>
        <dbReference type="SAM" id="SignalP"/>
    </source>
</evidence>
<name>A0A7J7UKK9_RHIFE</name>
<dbReference type="PANTHER" id="PTHR47400:SF1">
    <property type="entry name" value="PROLINE-RICH TRANSMEMBRANE PROTEIN 3"/>
    <property type="match status" value="1"/>
</dbReference>
<feature type="region of interest" description="Disordered" evidence="1">
    <location>
        <begin position="27"/>
        <end position="56"/>
    </location>
</feature>
<sequence length="404" mass="42084">MAPSPWGRVCGLLLLLLLLSLGAGPAVGQGLSRPHEDSEPHLLPGAHPKGPVGTEPQAIDFFWEKPRDESPRYSNVLPAEKVPEQFADSPLGPALHGPKAAQGAQRDGLPVTDDLQMAQGPISQGWTGPPDLQEPLEQEAAVPHPVGPPHLTVIPTTPRLQATVPPSPGEPTDQVGQRPLRDEGLVVQAKNGVSETSPSARQNPPHTLVPHWGTIRKPVLEEQGGGKEDFQEAAQGPLFMQQDPATPEVGLVSPVEVASNQEPASQPDLALARSLPPAEELPVEPPQKAGDRETWAVSFPSPSPKQVEVPDVQGSPGPQPSGPPASETPDGQPKPEIAAMNGADPISPQRVRGAVEAPRTPKSLIPGPLDPGPTTNGTESPVGPLQPGEGMAGSLGRAGTLSNN</sequence>
<feature type="compositionally biased region" description="Polar residues" evidence="1">
    <location>
        <begin position="191"/>
        <end position="205"/>
    </location>
</feature>
<feature type="chain" id="PRO_5029453548" evidence="2">
    <location>
        <begin position="29"/>
        <end position="404"/>
    </location>
</feature>
<feature type="region of interest" description="Disordered" evidence="1">
    <location>
        <begin position="243"/>
        <end position="404"/>
    </location>
</feature>
<keyword evidence="2" id="KW-0732">Signal</keyword>
<gene>
    <name evidence="3" type="ORF">mRhiFer1_013670</name>
</gene>